<evidence type="ECO:0000259" key="3">
    <source>
        <dbReference type="Pfam" id="PF25591"/>
    </source>
</evidence>
<name>A0A508BY65_9ACTO</name>
<dbReference type="GeneID" id="64213859"/>
<dbReference type="AlphaFoldDB" id="A0A508BY65"/>
<evidence type="ECO:0000256" key="2">
    <source>
        <dbReference type="SAM" id="Phobius"/>
    </source>
</evidence>
<protein>
    <recommendedName>
        <fullName evidence="3">Leucine rich repeat variant domain-containing protein</fullName>
    </recommendedName>
</protein>
<feature type="region of interest" description="Disordered" evidence="1">
    <location>
        <begin position="252"/>
        <end position="311"/>
    </location>
</feature>
<feature type="region of interest" description="Disordered" evidence="1">
    <location>
        <begin position="1"/>
        <end position="35"/>
    </location>
</feature>
<reference evidence="4 5" key="1">
    <citation type="submission" date="2019-06" db="EMBL/GenBank/DDBJ databases">
        <title>Draft genome sequence of Actinomyces oris CCUG 34288T.</title>
        <authorList>
            <person name="Salva-Serra F."/>
            <person name="Cardew S."/>
            <person name="Moore E."/>
        </authorList>
    </citation>
    <scope>NUCLEOTIDE SEQUENCE [LARGE SCALE GENOMIC DNA]</scope>
    <source>
        <strain evidence="4 5">CCUG 34288</strain>
    </source>
</reference>
<organism evidence="4 5">
    <name type="scientific">Actinomyces oris</name>
    <dbReference type="NCBI Taxonomy" id="544580"/>
    <lineage>
        <taxon>Bacteria</taxon>
        <taxon>Bacillati</taxon>
        <taxon>Actinomycetota</taxon>
        <taxon>Actinomycetes</taxon>
        <taxon>Actinomycetales</taxon>
        <taxon>Actinomycetaceae</taxon>
        <taxon>Actinomyces</taxon>
    </lineage>
</organism>
<sequence length="332" mass="32925">MTAVAHAAPGPADPDAVSRTPDDPDLQLARDPRAGAGRLMVLAGNRPDLRGVIADNPGCSPELRAWVSRMGGASAGSGRRGPEAAVARTGGSGGADDADDAVSLAPTGWEPSDIGLGDEPFGSVLGDPLMGSPLFDDDGSGHQSTDADPTEPSGAAARNDKGGRRAPSSRRTARPHTASARTAPARTASRTAAARVTQAPAPPPQRPAVTMPAPPVPMPPGRFAPTAPYPVPGFAGPVGIAGPVGAAPGRVEADPWAVGGAPAGGLPPAPPPPSGAPGSPGASFGMGRYNAPASSRSARRSAPSSPSSTSPAKIIGWILFALLFIVIRALNG</sequence>
<evidence type="ECO:0000256" key="1">
    <source>
        <dbReference type="SAM" id="MobiDB-lite"/>
    </source>
</evidence>
<feature type="compositionally biased region" description="Low complexity" evidence="1">
    <location>
        <begin position="175"/>
        <end position="199"/>
    </location>
</feature>
<accession>A0A508BY65</accession>
<feature type="region of interest" description="Disordered" evidence="1">
    <location>
        <begin position="71"/>
        <end position="224"/>
    </location>
</feature>
<gene>
    <name evidence="4" type="ORF">FK267_01055</name>
</gene>
<feature type="transmembrane region" description="Helical" evidence="2">
    <location>
        <begin position="314"/>
        <end position="331"/>
    </location>
</feature>
<proteinExistence type="predicted"/>
<feature type="compositionally biased region" description="Low complexity" evidence="1">
    <location>
        <begin position="1"/>
        <end position="17"/>
    </location>
</feature>
<dbReference type="Proteomes" id="UP000317942">
    <property type="component" value="Unassembled WGS sequence"/>
</dbReference>
<keyword evidence="2" id="KW-0812">Transmembrane</keyword>
<keyword evidence="2" id="KW-1133">Transmembrane helix</keyword>
<dbReference type="InterPro" id="IPR057893">
    <property type="entry name" value="LRV_2"/>
</dbReference>
<dbReference type="EMBL" id="VICC01000001">
    <property type="protein sequence ID" value="TQD63212.1"/>
    <property type="molecule type" value="Genomic_DNA"/>
</dbReference>
<dbReference type="RefSeq" id="WP_141405876.1">
    <property type="nucleotide sequence ID" value="NZ_CP066060.1"/>
</dbReference>
<keyword evidence="2" id="KW-0472">Membrane</keyword>
<feature type="domain" description="Leucine rich repeat variant" evidence="3">
    <location>
        <begin position="24"/>
        <end position="73"/>
    </location>
</feature>
<evidence type="ECO:0000313" key="4">
    <source>
        <dbReference type="EMBL" id="TQD63212.1"/>
    </source>
</evidence>
<feature type="compositionally biased region" description="Pro residues" evidence="1">
    <location>
        <begin position="265"/>
        <end position="275"/>
    </location>
</feature>
<evidence type="ECO:0000313" key="5">
    <source>
        <dbReference type="Proteomes" id="UP000317942"/>
    </source>
</evidence>
<comment type="caution">
    <text evidence="4">The sequence shown here is derived from an EMBL/GenBank/DDBJ whole genome shotgun (WGS) entry which is preliminary data.</text>
</comment>
<dbReference type="Pfam" id="PF25591">
    <property type="entry name" value="LRV_2"/>
    <property type="match status" value="1"/>
</dbReference>
<feature type="compositionally biased region" description="Low complexity" evidence="1">
    <location>
        <begin position="276"/>
        <end position="311"/>
    </location>
</feature>
<feature type="compositionally biased region" description="Pro residues" evidence="1">
    <location>
        <begin position="200"/>
        <end position="224"/>
    </location>
</feature>